<dbReference type="InterPro" id="IPR012337">
    <property type="entry name" value="RNaseH-like_sf"/>
</dbReference>
<dbReference type="SUPFAM" id="SSF53098">
    <property type="entry name" value="Ribonuclease H-like"/>
    <property type="match status" value="1"/>
</dbReference>
<dbReference type="InterPro" id="IPR052160">
    <property type="entry name" value="Gypsy_RT_Integrase-like"/>
</dbReference>
<dbReference type="EMBL" id="QJKJ01000074">
    <property type="protein sequence ID" value="RDY14445.1"/>
    <property type="molecule type" value="Genomic_DNA"/>
</dbReference>
<feature type="domain" description="Integrase catalytic" evidence="1">
    <location>
        <begin position="1"/>
        <end position="144"/>
    </location>
</feature>
<protein>
    <submittedName>
        <fullName evidence="2">Pro-Pol polyprotein</fullName>
    </submittedName>
</protein>
<dbReference type="Pfam" id="PF00665">
    <property type="entry name" value="rve"/>
    <property type="match status" value="1"/>
</dbReference>
<evidence type="ECO:0000313" key="2">
    <source>
        <dbReference type="EMBL" id="RDY14445.1"/>
    </source>
</evidence>
<dbReference type="Proteomes" id="UP000257109">
    <property type="component" value="Unassembled WGS sequence"/>
</dbReference>
<dbReference type="Gene3D" id="3.30.420.10">
    <property type="entry name" value="Ribonuclease H-like superfamily/Ribonuclease H"/>
    <property type="match status" value="1"/>
</dbReference>
<dbReference type="AlphaFoldDB" id="A0A371IHJ9"/>
<dbReference type="InterPro" id="IPR001584">
    <property type="entry name" value="Integrase_cat-core"/>
</dbReference>
<evidence type="ECO:0000313" key="3">
    <source>
        <dbReference type="Proteomes" id="UP000257109"/>
    </source>
</evidence>
<name>A0A371IHJ9_MUCPR</name>
<gene>
    <name evidence="2" type="primary">pro-pol</name>
    <name evidence="2" type="ORF">CR513_00489</name>
</gene>
<reference evidence="2" key="1">
    <citation type="submission" date="2018-05" db="EMBL/GenBank/DDBJ databases">
        <title>Draft genome of Mucuna pruriens seed.</title>
        <authorList>
            <person name="Nnadi N.E."/>
            <person name="Vos R."/>
            <person name="Hasami M.H."/>
            <person name="Devisetty U.K."/>
            <person name="Aguiy J.C."/>
        </authorList>
    </citation>
    <scope>NUCLEOTIDE SEQUENCE [LARGE SCALE GENOMIC DNA]</scope>
    <source>
        <strain evidence="2">JCA_2017</strain>
    </source>
</reference>
<dbReference type="OrthoDB" id="8034007at2759"/>
<comment type="caution">
    <text evidence="2">The sequence shown here is derived from an EMBL/GenBank/DDBJ whole genome shotgun (WGS) entry which is preliminary data.</text>
</comment>
<keyword evidence="3" id="KW-1185">Reference proteome</keyword>
<sequence>MPQQPMIFCKIFDVWGIDFMGPFLVSYGNSYILLVIDYVSNWVEPKVTKTNDAKSVVEFVKSNIFYKFGVLKALISDQGSHFCNHLMAMLLEKHGVVNRVATAYHPQTNGQAKLIQKMANPNQNDWSRLLEDTLLHIEKLTELY</sequence>
<proteinExistence type="predicted"/>
<feature type="non-terminal residue" evidence="2">
    <location>
        <position position="1"/>
    </location>
</feature>
<dbReference type="PROSITE" id="PS50994">
    <property type="entry name" value="INTEGRASE"/>
    <property type="match status" value="1"/>
</dbReference>
<organism evidence="2 3">
    <name type="scientific">Mucuna pruriens</name>
    <name type="common">Velvet bean</name>
    <name type="synonym">Dolichos pruriens</name>
    <dbReference type="NCBI Taxonomy" id="157652"/>
    <lineage>
        <taxon>Eukaryota</taxon>
        <taxon>Viridiplantae</taxon>
        <taxon>Streptophyta</taxon>
        <taxon>Embryophyta</taxon>
        <taxon>Tracheophyta</taxon>
        <taxon>Spermatophyta</taxon>
        <taxon>Magnoliopsida</taxon>
        <taxon>eudicotyledons</taxon>
        <taxon>Gunneridae</taxon>
        <taxon>Pentapetalae</taxon>
        <taxon>rosids</taxon>
        <taxon>fabids</taxon>
        <taxon>Fabales</taxon>
        <taxon>Fabaceae</taxon>
        <taxon>Papilionoideae</taxon>
        <taxon>50 kb inversion clade</taxon>
        <taxon>NPAAA clade</taxon>
        <taxon>indigoferoid/millettioid clade</taxon>
        <taxon>Phaseoleae</taxon>
        <taxon>Mucuna</taxon>
    </lineage>
</organism>
<dbReference type="GO" id="GO:0015074">
    <property type="term" value="P:DNA integration"/>
    <property type="evidence" value="ECO:0007669"/>
    <property type="project" value="InterPro"/>
</dbReference>
<evidence type="ECO:0000259" key="1">
    <source>
        <dbReference type="PROSITE" id="PS50994"/>
    </source>
</evidence>
<dbReference type="InterPro" id="IPR036397">
    <property type="entry name" value="RNaseH_sf"/>
</dbReference>
<dbReference type="GO" id="GO:0003676">
    <property type="term" value="F:nucleic acid binding"/>
    <property type="evidence" value="ECO:0007669"/>
    <property type="project" value="InterPro"/>
</dbReference>
<dbReference type="PANTHER" id="PTHR47266">
    <property type="entry name" value="ENDONUCLEASE-RELATED"/>
    <property type="match status" value="1"/>
</dbReference>
<accession>A0A371IHJ9</accession>